<gene>
    <name evidence="4" type="ORF">E2K98_09050</name>
</gene>
<evidence type="ECO:0000259" key="2">
    <source>
        <dbReference type="Pfam" id="PF00534"/>
    </source>
</evidence>
<protein>
    <submittedName>
        <fullName evidence="4">Glycosyltransferase</fullName>
    </submittedName>
</protein>
<keyword evidence="4" id="KW-0808">Transferase</keyword>
<dbReference type="InterPro" id="IPR001296">
    <property type="entry name" value="Glyco_trans_1"/>
</dbReference>
<dbReference type="Proteomes" id="UP000295132">
    <property type="component" value="Unassembled WGS sequence"/>
</dbReference>
<feature type="domain" description="Glycosyltransferase subfamily 4-like N-terminal" evidence="3">
    <location>
        <begin position="42"/>
        <end position="170"/>
    </location>
</feature>
<accession>A0A4R5VTI1</accession>
<organism evidence="4 5">
    <name type="scientific">Bacillus salipaludis</name>
    <dbReference type="NCBI Taxonomy" id="2547811"/>
    <lineage>
        <taxon>Bacteria</taxon>
        <taxon>Bacillati</taxon>
        <taxon>Bacillota</taxon>
        <taxon>Bacilli</taxon>
        <taxon>Bacillales</taxon>
        <taxon>Bacillaceae</taxon>
        <taxon>Bacillus</taxon>
    </lineage>
</organism>
<sequence length="368" mass="41968">MKVLHLNAGVETGGGMVHILDLLENNQETEIILGLFEEGPMYEKAIDKGIKVVLFHQKSKWDLTLLKKIISLIDQEMIDIVHTHGPRANFYGCFLKRKRQALRWITTLHSNPRHDFLGRGLQGVMFTALHLWALKKPDHFLAISERFKNLLVAEGIDENKITPIFNGIDFKKTFWTEKISRFELNLVDNDFLIIMVARLCPVKGHSTVFQVIKELSLLHDNVKLLVVGTGSLETELKQLVSRLGIENHILFLGQRQDVHALYEICDVKLLASFSESFPLVLLEAARAKKPIITSDVGGVRELIPSKEFGWIVPVNQKQPMLHAIKEAIHFREKGKLREIGLNLYNHASTQFTIENFRNSVLTVYKNLG</sequence>
<evidence type="ECO:0000259" key="3">
    <source>
        <dbReference type="Pfam" id="PF13439"/>
    </source>
</evidence>
<dbReference type="PANTHER" id="PTHR12526">
    <property type="entry name" value="GLYCOSYLTRANSFERASE"/>
    <property type="match status" value="1"/>
</dbReference>
<feature type="domain" description="Glycosyl transferase family 1" evidence="2">
    <location>
        <begin position="179"/>
        <end position="332"/>
    </location>
</feature>
<dbReference type="InterPro" id="IPR028098">
    <property type="entry name" value="Glyco_trans_4-like_N"/>
</dbReference>
<evidence type="ECO:0000313" key="5">
    <source>
        <dbReference type="Proteomes" id="UP000295132"/>
    </source>
</evidence>
<dbReference type="Gene3D" id="3.40.50.2000">
    <property type="entry name" value="Glycogen Phosphorylase B"/>
    <property type="match status" value="2"/>
</dbReference>
<comment type="caution">
    <text evidence="4">The sequence shown here is derived from an EMBL/GenBank/DDBJ whole genome shotgun (WGS) entry which is preliminary data.</text>
</comment>
<name>A0A4R5VTI1_9BACI</name>
<dbReference type="Pfam" id="PF00534">
    <property type="entry name" value="Glycos_transf_1"/>
    <property type="match status" value="1"/>
</dbReference>
<dbReference type="EMBL" id="SMYO01000004">
    <property type="protein sequence ID" value="TDK62199.1"/>
    <property type="molecule type" value="Genomic_DNA"/>
</dbReference>
<evidence type="ECO:0000313" key="4">
    <source>
        <dbReference type="EMBL" id="TDK62199.1"/>
    </source>
</evidence>
<dbReference type="RefSeq" id="WP_133333929.1">
    <property type="nucleotide sequence ID" value="NZ_SMYO01000004.1"/>
</dbReference>
<comment type="similarity">
    <text evidence="1">Belongs to the glycosyltransferase group 1 family. Glycosyltransferase 4 subfamily.</text>
</comment>
<proteinExistence type="inferred from homology"/>
<dbReference type="AlphaFoldDB" id="A0A4R5VTI1"/>
<dbReference type="SUPFAM" id="SSF53756">
    <property type="entry name" value="UDP-Glycosyltransferase/glycogen phosphorylase"/>
    <property type="match status" value="1"/>
</dbReference>
<dbReference type="GO" id="GO:0016757">
    <property type="term" value="F:glycosyltransferase activity"/>
    <property type="evidence" value="ECO:0007669"/>
    <property type="project" value="InterPro"/>
</dbReference>
<evidence type="ECO:0000256" key="1">
    <source>
        <dbReference type="ARBA" id="ARBA00009481"/>
    </source>
</evidence>
<dbReference type="Pfam" id="PF13439">
    <property type="entry name" value="Glyco_transf_4"/>
    <property type="match status" value="1"/>
</dbReference>
<dbReference type="PANTHER" id="PTHR12526:SF638">
    <property type="entry name" value="SPORE COAT PROTEIN SA"/>
    <property type="match status" value="1"/>
</dbReference>
<reference evidence="4 5" key="1">
    <citation type="submission" date="2019-03" db="EMBL/GenBank/DDBJ databases">
        <title>Bacillus niacini sp. nov. a Nicotinate-Metabolizing Mesophile Isolated from Soil.</title>
        <authorList>
            <person name="Zhang G."/>
        </authorList>
    </citation>
    <scope>NUCLEOTIDE SEQUENCE [LARGE SCALE GENOMIC DNA]</scope>
    <source>
        <strain evidence="4 5">WN066</strain>
    </source>
</reference>